<dbReference type="EMBL" id="VCEI01000025">
    <property type="protein sequence ID" value="TLU91981.1"/>
    <property type="molecule type" value="Genomic_DNA"/>
</dbReference>
<evidence type="ECO:0000313" key="2">
    <source>
        <dbReference type="EMBL" id="TLU91981.1"/>
    </source>
</evidence>
<reference evidence="2 3" key="1">
    <citation type="submission" date="2019-05" db="EMBL/GenBank/DDBJ databases">
        <authorList>
            <person name="Qu J.-H."/>
        </authorList>
    </citation>
    <scope>NUCLEOTIDE SEQUENCE [LARGE SCALE GENOMIC DNA]</scope>
    <source>
        <strain evidence="2 3">Z12</strain>
    </source>
</reference>
<evidence type="ECO:0000313" key="3">
    <source>
        <dbReference type="Proteomes" id="UP000309788"/>
    </source>
</evidence>
<keyword evidence="1" id="KW-0175">Coiled coil</keyword>
<comment type="caution">
    <text evidence="2">The sequence shown here is derived from an EMBL/GenBank/DDBJ whole genome shotgun (WGS) entry which is preliminary data.</text>
</comment>
<dbReference type="RefSeq" id="WP_138282090.1">
    <property type="nucleotide sequence ID" value="NZ_BMGE01000003.1"/>
</dbReference>
<proteinExistence type="predicted"/>
<evidence type="ECO:0000256" key="1">
    <source>
        <dbReference type="SAM" id="Coils"/>
    </source>
</evidence>
<dbReference type="Proteomes" id="UP000309788">
    <property type="component" value="Unassembled WGS sequence"/>
</dbReference>
<gene>
    <name evidence="2" type="ORF">FEM55_14565</name>
</gene>
<keyword evidence="3" id="KW-1185">Reference proteome</keyword>
<protein>
    <submittedName>
        <fullName evidence="2">Uncharacterized protein</fullName>
    </submittedName>
</protein>
<sequence>MGSILDIVLGALGGGVSMKIIDHFVKFKRYAIDNDGVVSKQWKDLYDELRKVQKEQALKIDQLEIECEKLRLTNIDLQHQIRFNPKL</sequence>
<feature type="coiled-coil region" evidence="1">
    <location>
        <begin position="46"/>
        <end position="80"/>
    </location>
</feature>
<dbReference type="AlphaFoldDB" id="A0A5R9KAX8"/>
<organism evidence="2 3">
    <name type="scientific">Dyadobacter sediminis</name>
    <dbReference type="NCBI Taxonomy" id="1493691"/>
    <lineage>
        <taxon>Bacteria</taxon>
        <taxon>Pseudomonadati</taxon>
        <taxon>Bacteroidota</taxon>
        <taxon>Cytophagia</taxon>
        <taxon>Cytophagales</taxon>
        <taxon>Spirosomataceae</taxon>
        <taxon>Dyadobacter</taxon>
    </lineage>
</organism>
<accession>A0A5R9KAX8</accession>
<name>A0A5R9KAX8_9BACT</name>